<accession>A0A8X6L2U6</accession>
<organism evidence="1 2">
    <name type="scientific">Trichonephila clavata</name>
    <name type="common">Joro spider</name>
    <name type="synonym">Nephila clavata</name>
    <dbReference type="NCBI Taxonomy" id="2740835"/>
    <lineage>
        <taxon>Eukaryota</taxon>
        <taxon>Metazoa</taxon>
        <taxon>Ecdysozoa</taxon>
        <taxon>Arthropoda</taxon>
        <taxon>Chelicerata</taxon>
        <taxon>Arachnida</taxon>
        <taxon>Araneae</taxon>
        <taxon>Araneomorphae</taxon>
        <taxon>Entelegynae</taxon>
        <taxon>Araneoidea</taxon>
        <taxon>Nephilidae</taxon>
        <taxon>Trichonephila</taxon>
    </lineage>
</organism>
<evidence type="ECO:0000313" key="1">
    <source>
        <dbReference type="EMBL" id="GFQ91728.1"/>
    </source>
</evidence>
<dbReference type="EMBL" id="BMAO01013919">
    <property type="protein sequence ID" value="GFQ91728.1"/>
    <property type="molecule type" value="Genomic_DNA"/>
</dbReference>
<gene>
    <name evidence="1" type="ORF">TNCT_723011</name>
</gene>
<protein>
    <submittedName>
        <fullName evidence="1">Uncharacterized protein</fullName>
    </submittedName>
</protein>
<dbReference type="Proteomes" id="UP000887116">
    <property type="component" value="Unassembled WGS sequence"/>
</dbReference>
<reference evidence="1" key="1">
    <citation type="submission" date="2020-07" db="EMBL/GenBank/DDBJ databases">
        <title>Multicomponent nature underlies the extraordinary mechanical properties of spider dragline silk.</title>
        <authorList>
            <person name="Kono N."/>
            <person name="Nakamura H."/>
            <person name="Mori M."/>
            <person name="Yoshida Y."/>
            <person name="Ohtoshi R."/>
            <person name="Malay A.D."/>
            <person name="Moran D.A.P."/>
            <person name="Tomita M."/>
            <person name="Numata K."/>
            <person name="Arakawa K."/>
        </authorList>
    </citation>
    <scope>NUCLEOTIDE SEQUENCE</scope>
</reference>
<comment type="caution">
    <text evidence="1">The sequence shown here is derived from an EMBL/GenBank/DDBJ whole genome shotgun (WGS) entry which is preliminary data.</text>
</comment>
<evidence type="ECO:0000313" key="2">
    <source>
        <dbReference type="Proteomes" id="UP000887116"/>
    </source>
</evidence>
<name>A0A8X6L2U6_TRICU</name>
<keyword evidence="2" id="KW-1185">Reference proteome</keyword>
<sequence length="102" mass="11963">MGTYNVHGDRQNQLNARCLRISFSVPHGWRVLFEQNRACDGTWVTRFKVATKQQSMSWGHTLLIYFITRRTTINSEVNYRLLKKTEESHPVPTEFWSCASAR</sequence>
<dbReference type="AlphaFoldDB" id="A0A8X6L2U6"/>
<proteinExistence type="predicted"/>